<dbReference type="PANTHER" id="PTHR12110:SF41">
    <property type="entry name" value="INOSOSE DEHYDRATASE"/>
    <property type="match status" value="1"/>
</dbReference>
<dbReference type="Gene3D" id="3.20.20.150">
    <property type="entry name" value="Divalent-metal-dependent TIM barrel enzymes"/>
    <property type="match status" value="1"/>
</dbReference>
<keyword evidence="3" id="KW-0413">Isomerase</keyword>
<protein>
    <submittedName>
        <fullName evidence="3">Sugar phosphate isomerase</fullName>
    </submittedName>
</protein>
<feature type="domain" description="Xylose isomerase-like TIM barrel" evidence="2">
    <location>
        <begin position="81"/>
        <end position="306"/>
    </location>
</feature>
<dbReference type="Pfam" id="PF01261">
    <property type="entry name" value="AP_endonuc_2"/>
    <property type="match status" value="1"/>
</dbReference>
<evidence type="ECO:0000259" key="2">
    <source>
        <dbReference type="Pfam" id="PF01261"/>
    </source>
</evidence>
<evidence type="ECO:0000256" key="1">
    <source>
        <dbReference type="SAM" id="SignalP"/>
    </source>
</evidence>
<dbReference type="AlphaFoldDB" id="A0A1A9I058"/>
<feature type="signal peptide" evidence="1">
    <location>
        <begin position="1"/>
        <end position="25"/>
    </location>
</feature>
<evidence type="ECO:0000313" key="3">
    <source>
        <dbReference type="EMBL" id="ANH81028.1"/>
    </source>
</evidence>
<dbReference type="STRING" id="1176587.A8C56_08590"/>
<feature type="chain" id="PRO_5008389668" evidence="1">
    <location>
        <begin position="26"/>
        <end position="311"/>
    </location>
</feature>
<dbReference type="RefSeq" id="WP_067754547.1">
    <property type="nucleotide sequence ID" value="NZ_CP015772.1"/>
</dbReference>
<keyword evidence="4" id="KW-1185">Reference proteome</keyword>
<dbReference type="PROSITE" id="PS51257">
    <property type="entry name" value="PROKAR_LIPOPROTEIN"/>
    <property type="match status" value="1"/>
</dbReference>
<dbReference type="InterPro" id="IPR050312">
    <property type="entry name" value="IolE/XylAMocC-like"/>
</dbReference>
<dbReference type="PANTHER" id="PTHR12110">
    <property type="entry name" value="HYDROXYPYRUVATE ISOMERASE"/>
    <property type="match status" value="1"/>
</dbReference>
<dbReference type="InterPro" id="IPR013022">
    <property type="entry name" value="Xyl_isomerase-like_TIM-brl"/>
</dbReference>
<keyword evidence="1" id="KW-0732">Signal</keyword>
<dbReference type="EMBL" id="CP015772">
    <property type="protein sequence ID" value="ANH81028.1"/>
    <property type="molecule type" value="Genomic_DNA"/>
</dbReference>
<dbReference type="GO" id="GO:0016853">
    <property type="term" value="F:isomerase activity"/>
    <property type="evidence" value="ECO:0007669"/>
    <property type="project" value="UniProtKB-KW"/>
</dbReference>
<dbReference type="Proteomes" id="UP000077667">
    <property type="component" value="Chromosome"/>
</dbReference>
<dbReference type="KEGG" id="nia:A8C56_08590"/>
<proteinExistence type="predicted"/>
<gene>
    <name evidence="3" type="ORF">A8C56_08590</name>
</gene>
<dbReference type="InterPro" id="IPR036237">
    <property type="entry name" value="Xyl_isomerase-like_sf"/>
</dbReference>
<dbReference type="OrthoDB" id="9798407at2"/>
<accession>A0A1A9I058</accession>
<reference evidence="3 4" key="1">
    <citation type="submission" date="2016-05" db="EMBL/GenBank/DDBJ databases">
        <title>Niabella ginsenosidivorans BS26 whole genome sequencing.</title>
        <authorList>
            <person name="Im W.T."/>
            <person name="Siddiqi M.Z."/>
        </authorList>
    </citation>
    <scope>NUCLEOTIDE SEQUENCE [LARGE SCALE GENOMIC DNA]</scope>
    <source>
        <strain evidence="3 4">BS26</strain>
    </source>
</reference>
<sequence>MYNRKKFLKLSGGAALGFFAAPSLIASCNSANNNEKQSGADTTGKSATSLNAEPAGIAALGLQLYSLRDDLPKDPKGILKQVALFGYKEIESFEGQQGMFWGMGNKGFKQYMDELGMKIVSSHCDYKKDFEKKAAEAAEIGMSYLICPWVGPQKTLDDYKKIAEEFNQAGEICKKNGLRFGYHNHNYSFTLQDGQFPQDIFMQHTDKDLVDFEMDIYWVVTAGQDPVAWLKKYNGRFKLCHIKDRKKDIAPTPGEPNLSVIVGTGSIDFKKILAEARTEGMVHYIVEQEAYEKAPIECVKDDATYLNNLTF</sequence>
<dbReference type="SUPFAM" id="SSF51658">
    <property type="entry name" value="Xylose isomerase-like"/>
    <property type="match status" value="1"/>
</dbReference>
<evidence type="ECO:0000313" key="4">
    <source>
        <dbReference type="Proteomes" id="UP000077667"/>
    </source>
</evidence>
<organism evidence="3 4">
    <name type="scientific">Niabella ginsenosidivorans</name>
    <dbReference type="NCBI Taxonomy" id="1176587"/>
    <lineage>
        <taxon>Bacteria</taxon>
        <taxon>Pseudomonadati</taxon>
        <taxon>Bacteroidota</taxon>
        <taxon>Chitinophagia</taxon>
        <taxon>Chitinophagales</taxon>
        <taxon>Chitinophagaceae</taxon>
        <taxon>Niabella</taxon>
    </lineage>
</organism>
<name>A0A1A9I058_9BACT</name>